<organism evidence="1 2">
    <name type="scientific">Kluyvera genomosp. 3</name>
    <dbReference type="NCBI Taxonomy" id="2774055"/>
    <lineage>
        <taxon>Bacteria</taxon>
        <taxon>Pseudomonadati</taxon>
        <taxon>Pseudomonadota</taxon>
        <taxon>Gammaproteobacteria</taxon>
        <taxon>Enterobacterales</taxon>
        <taxon>Enterobacteriaceae</taxon>
        <taxon>Kluyvera</taxon>
    </lineage>
</organism>
<proteinExistence type="predicted"/>
<accession>A0A248KG25</accession>
<dbReference type="Proteomes" id="UP000197098">
    <property type="component" value="Chromosome"/>
</dbReference>
<evidence type="ECO:0000313" key="1">
    <source>
        <dbReference type="EMBL" id="ASG62793.1"/>
    </source>
</evidence>
<dbReference type="EMBL" id="CP022114">
    <property type="protein sequence ID" value="ASG62793.1"/>
    <property type="molecule type" value="Genomic_DNA"/>
</dbReference>
<reference evidence="1 2" key="1">
    <citation type="submission" date="2017-06" db="EMBL/GenBank/DDBJ databases">
        <title>Origin of plasmid-mediated fosfomycin resistance gene fosA3.</title>
        <authorList>
            <person name="Ito R."/>
            <person name="Pacey M.P."/>
            <person name="Doi Y."/>
        </authorList>
    </citation>
    <scope>NUCLEOTIDE SEQUENCE [LARGE SCALE GENOMIC DNA]</scope>
    <source>
        <strain evidence="1 2">YDC799</strain>
    </source>
</reference>
<sequence>MFFAVTLLEYHVARVIFQKKPYKMKGVHLITSRFAERANGTKRPSKALAMAGISFTMNK</sequence>
<name>A0A248KG25_9ENTR</name>
<evidence type="ECO:0000313" key="2">
    <source>
        <dbReference type="Proteomes" id="UP000197098"/>
    </source>
</evidence>
<dbReference type="AlphaFoldDB" id="A0A248KG25"/>
<gene>
    <name evidence="1" type="ORF">CEW81_04355</name>
</gene>
<protein>
    <submittedName>
        <fullName evidence="1">Uncharacterized protein</fullName>
    </submittedName>
</protein>